<protein>
    <recommendedName>
        <fullName evidence="3">C2H2-type domain-containing protein</fullName>
    </recommendedName>
</protein>
<dbReference type="VEuPathDB" id="FungiDB:PV07_12715"/>
<organism evidence="1 2">
    <name type="scientific">Cladophialophora immunda</name>
    <dbReference type="NCBI Taxonomy" id="569365"/>
    <lineage>
        <taxon>Eukaryota</taxon>
        <taxon>Fungi</taxon>
        <taxon>Dikarya</taxon>
        <taxon>Ascomycota</taxon>
        <taxon>Pezizomycotina</taxon>
        <taxon>Eurotiomycetes</taxon>
        <taxon>Chaetothyriomycetidae</taxon>
        <taxon>Chaetothyriales</taxon>
        <taxon>Herpotrichiellaceae</taxon>
        <taxon>Cladophialophora</taxon>
    </lineage>
</organism>
<dbReference type="AlphaFoldDB" id="A0A0D2AAR9"/>
<name>A0A0D2AAR9_9EURO</name>
<proteinExistence type="predicted"/>
<dbReference type="GeneID" id="27351909"/>
<reference evidence="1 2" key="1">
    <citation type="submission" date="2015-01" db="EMBL/GenBank/DDBJ databases">
        <title>The Genome Sequence of Cladophialophora immunda CBS83496.</title>
        <authorList>
            <consortium name="The Broad Institute Genomics Platform"/>
            <person name="Cuomo C."/>
            <person name="de Hoog S."/>
            <person name="Gorbushina A."/>
            <person name="Stielow B."/>
            <person name="Teixiera M."/>
            <person name="Abouelleil A."/>
            <person name="Chapman S.B."/>
            <person name="Priest M."/>
            <person name="Young S.K."/>
            <person name="Wortman J."/>
            <person name="Nusbaum C."/>
            <person name="Birren B."/>
        </authorList>
    </citation>
    <scope>NUCLEOTIDE SEQUENCE [LARGE SCALE GENOMIC DNA]</scope>
    <source>
        <strain evidence="1 2">CBS 83496</strain>
    </source>
</reference>
<evidence type="ECO:0008006" key="3">
    <source>
        <dbReference type="Google" id="ProtNLM"/>
    </source>
</evidence>
<dbReference type="RefSeq" id="XP_016242083.1">
    <property type="nucleotide sequence ID" value="XM_016400268.1"/>
</dbReference>
<evidence type="ECO:0000313" key="2">
    <source>
        <dbReference type="Proteomes" id="UP000054466"/>
    </source>
</evidence>
<gene>
    <name evidence="1" type="ORF">PV07_12715</name>
</gene>
<sequence length="275" mass="30887">MHFSLESRCAPCIEKDQQCSVKAGSLVCEQCFPSTHTSCLFTRLRPQLVRLPDLQPSELKQSDQHFRVKCPRGCDGGRELRLDDMVLHWQITHLKPRSRRCGSCGKGFSGSMQLLKHTYKEKKCRTSRPTREELNKLRDDFLKEVAKGEGVLQEQASLGQGETSCGGNAEFPQECTGNVPVSQMFPPAEYHYRSSITVGTLLSMVLAKDEAAEERSWSPEKFFQYSLQGNMVFRLGEANTATFTIELPFGRAFDNLDVSSPSTIQQFIAATHPQS</sequence>
<accession>A0A0D2AAR9</accession>
<dbReference type="Proteomes" id="UP000054466">
    <property type="component" value="Unassembled WGS sequence"/>
</dbReference>
<dbReference type="HOGENOM" id="CLU_1011966_0_0_1"/>
<keyword evidence="2" id="KW-1185">Reference proteome</keyword>
<evidence type="ECO:0000313" key="1">
    <source>
        <dbReference type="EMBL" id="KIW21867.1"/>
    </source>
</evidence>
<dbReference type="EMBL" id="KN847120">
    <property type="protein sequence ID" value="KIW21867.1"/>
    <property type="molecule type" value="Genomic_DNA"/>
</dbReference>